<keyword evidence="4" id="KW-0804">Transcription</keyword>
<evidence type="ECO:0000256" key="3">
    <source>
        <dbReference type="ARBA" id="ARBA00023125"/>
    </source>
</evidence>
<gene>
    <name evidence="6" type="ORF">D0436_09870</name>
</gene>
<dbReference type="SMART" id="SM00342">
    <property type="entry name" value="HTH_ARAC"/>
    <property type="match status" value="1"/>
</dbReference>
<dbReference type="CDD" id="cd06124">
    <property type="entry name" value="cupin_NimR-like_N"/>
    <property type="match status" value="1"/>
</dbReference>
<dbReference type="PANTHER" id="PTHR11019:SF199">
    <property type="entry name" value="HTH-TYPE TRANSCRIPTIONAL REGULATOR NIMR"/>
    <property type="match status" value="1"/>
</dbReference>
<accession>A0A5B8QXQ9</accession>
<dbReference type="Gene3D" id="1.10.10.60">
    <property type="entry name" value="Homeodomain-like"/>
    <property type="match status" value="1"/>
</dbReference>
<dbReference type="EMBL" id="CP031775">
    <property type="protein sequence ID" value="QDZ90746.1"/>
    <property type="molecule type" value="Genomic_DNA"/>
</dbReference>
<dbReference type="Proteomes" id="UP000321124">
    <property type="component" value="Chromosome"/>
</dbReference>
<dbReference type="FunFam" id="1.10.10.60:FF:000132">
    <property type="entry name" value="AraC family transcriptional regulator"/>
    <property type="match status" value="1"/>
</dbReference>
<dbReference type="InterPro" id="IPR011051">
    <property type="entry name" value="RmlC_Cupin_sf"/>
</dbReference>
<feature type="domain" description="HTH araC/xylS-type" evidence="5">
    <location>
        <begin position="167"/>
        <end position="264"/>
    </location>
</feature>
<dbReference type="Pfam" id="PF02311">
    <property type="entry name" value="AraC_binding"/>
    <property type="match status" value="1"/>
</dbReference>
<reference evidence="6 7" key="1">
    <citation type="journal article" date="2019" name="Ecotoxicol. Environ. Saf.">
        <title>Microbial characterization of heavy metal resistant bacterial strains isolated from an electroplating wastewater treatment plant.</title>
        <authorList>
            <person name="Cai X."/>
            <person name="Zheng X."/>
            <person name="Zhang D."/>
            <person name="Iqbal W."/>
            <person name="Liu C."/>
            <person name="Yang B."/>
            <person name="Zhao X."/>
            <person name="Lu X."/>
            <person name="Mao Y."/>
        </authorList>
    </citation>
    <scope>NUCLEOTIDE SEQUENCE [LARGE SCALE GENOMIC DNA]</scope>
    <source>
        <strain evidence="6 7">Ni1-3</strain>
    </source>
</reference>
<name>A0A5B8QXQ9_9GAMM</name>
<evidence type="ECO:0000313" key="6">
    <source>
        <dbReference type="EMBL" id="QDZ90746.1"/>
    </source>
</evidence>
<dbReference type="InterPro" id="IPR009057">
    <property type="entry name" value="Homeodomain-like_sf"/>
</dbReference>
<dbReference type="Pfam" id="PF12833">
    <property type="entry name" value="HTH_18"/>
    <property type="match status" value="1"/>
</dbReference>
<dbReference type="InterPro" id="IPR003313">
    <property type="entry name" value="AraC-bd"/>
</dbReference>
<dbReference type="InterPro" id="IPR014710">
    <property type="entry name" value="RmlC-like_jellyroll"/>
</dbReference>
<dbReference type="PROSITE" id="PS01124">
    <property type="entry name" value="HTH_ARAC_FAMILY_2"/>
    <property type="match status" value="1"/>
</dbReference>
<protein>
    <submittedName>
        <fullName evidence="6">Helix-turn-helix transcriptional regulator</fullName>
    </submittedName>
</protein>
<dbReference type="SUPFAM" id="SSF46689">
    <property type="entry name" value="Homeodomain-like"/>
    <property type="match status" value="2"/>
</dbReference>
<evidence type="ECO:0000256" key="4">
    <source>
        <dbReference type="ARBA" id="ARBA00023163"/>
    </source>
</evidence>
<evidence type="ECO:0000256" key="1">
    <source>
        <dbReference type="ARBA" id="ARBA00022491"/>
    </source>
</evidence>
<proteinExistence type="predicted"/>
<evidence type="ECO:0000259" key="5">
    <source>
        <dbReference type="PROSITE" id="PS01124"/>
    </source>
</evidence>
<keyword evidence="3" id="KW-0238">DNA-binding</keyword>
<dbReference type="GO" id="GO:0043565">
    <property type="term" value="F:sequence-specific DNA binding"/>
    <property type="evidence" value="ECO:0007669"/>
    <property type="project" value="InterPro"/>
</dbReference>
<dbReference type="KEGG" id="sdeo:D0436_09870"/>
<dbReference type="InterPro" id="IPR018060">
    <property type="entry name" value="HTH_AraC"/>
</dbReference>
<dbReference type="PANTHER" id="PTHR11019">
    <property type="entry name" value="HTH-TYPE TRANSCRIPTIONAL REGULATOR NIMR"/>
    <property type="match status" value="1"/>
</dbReference>
<dbReference type="SUPFAM" id="SSF51182">
    <property type="entry name" value="RmlC-like cupins"/>
    <property type="match status" value="1"/>
</dbReference>
<organism evidence="6 7">
    <name type="scientific">Shewanella decolorationis</name>
    <dbReference type="NCBI Taxonomy" id="256839"/>
    <lineage>
        <taxon>Bacteria</taxon>
        <taxon>Pseudomonadati</taxon>
        <taxon>Pseudomonadota</taxon>
        <taxon>Gammaproteobacteria</taxon>
        <taxon>Alteromonadales</taxon>
        <taxon>Shewanellaceae</taxon>
        <taxon>Shewanella</taxon>
    </lineage>
</organism>
<sequence>MSDVISKATMLAPSQFAYTLDANRPVLSNARNLEAEMGVEPHSHPRGQLLWAAKGILRVQSDNAVWVVPSTHAVWIPSDCRHQINCETHAHLRNLYIDPSYRVREQDKQVVMVTMTPLMREMVLKLCQDTLMASDKYFRLGLSAIDELDALDSVNSYLNAGSDPRLGRVIQLLIKKPQAECSLAELAQSAGASIRTIERLFKAETGQTYRQWRQRYRLLNSLERLTQGESTTSVAHSLGYLSVSSFSAAFKVLFGCTPQEYAQKSVQATALSNRSTAV</sequence>
<evidence type="ECO:0000256" key="2">
    <source>
        <dbReference type="ARBA" id="ARBA00023015"/>
    </source>
</evidence>
<keyword evidence="2" id="KW-0805">Transcription regulation</keyword>
<dbReference type="RefSeq" id="WP_208662493.1">
    <property type="nucleotide sequence ID" value="NZ_CP031775.2"/>
</dbReference>
<dbReference type="AlphaFoldDB" id="A0A5B8QXQ9"/>
<dbReference type="GO" id="GO:0003700">
    <property type="term" value="F:DNA-binding transcription factor activity"/>
    <property type="evidence" value="ECO:0007669"/>
    <property type="project" value="InterPro"/>
</dbReference>
<keyword evidence="1" id="KW-0678">Repressor</keyword>
<dbReference type="Gene3D" id="2.60.120.10">
    <property type="entry name" value="Jelly Rolls"/>
    <property type="match status" value="1"/>
</dbReference>
<evidence type="ECO:0000313" key="7">
    <source>
        <dbReference type="Proteomes" id="UP000321124"/>
    </source>
</evidence>